<dbReference type="InterPro" id="IPR035906">
    <property type="entry name" value="MetI-like_sf"/>
</dbReference>
<organism evidence="11">
    <name type="scientific">Candidatus Methanosuratincola petrocarbonis</name>
    <name type="common">ex Vanwonterghem et al. 2016</name>
    <dbReference type="NCBI Taxonomy" id="1867261"/>
    <lineage>
        <taxon>Archaea</taxon>
        <taxon>Thermoproteota</taxon>
        <taxon>Methanosuratincolia</taxon>
        <taxon>Candidatus Methanomethylicales</taxon>
        <taxon>Candidatus Methanomethylicaceae</taxon>
        <taxon>Candidatus Methanosuratincola (ex Vanwonterghem et al. 2016)</taxon>
    </lineage>
</organism>
<keyword evidence="4 9" id="KW-1003">Cell membrane</keyword>
<evidence type="ECO:0000256" key="4">
    <source>
        <dbReference type="ARBA" id="ARBA00022475"/>
    </source>
</evidence>
<dbReference type="InterPro" id="IPR000515">
    <property type="entry name" value="MetI-like"/>
</dbReference>
<evidence type="ECO:0000256" key="7">
    <source>
        <dbReference type="ARBA" id="ARBA00022989"/>
    </source>
</evidence>
<dbReference type="GO" id="GO:0005315">
    <property type="term" value="F:phosphate transmembrane transporter activity"/>
    <property type="evidence" value="ECO:0007669"/>
    <property type="project" value="InterPro"/>
</dbReference>
<dbReference type="AlphaFoldDB" id="A0A7J3V0K1"/>
<keyword evidence="5" id="KW-0592">Phosphate transport</keyword>
<dbReference type="PANTHER" id="PTHR42922">
    <property type="entry name" value="PHOSPHATE TRANSPORT SYSTEM PERMEASE PROTEIN PSTA"/>
    <property type="match status" value="1"/>
</dbReference>
<evidence type="ECO:0000256" key="9">
    <source>
        <dbReference type="RuleBase" id="RU363043"/>
    </source>
</evidence>
<dbReference type="InterPro" id="IPR005672">
    <property type="entry name" value="Phosphate_PstA"/>
</dbReference>
<feature type="transmembrane region" description="Helical" evidence="9">
    <location>
        <begin position="133"/>
        <end position="151"/>
    </location>
</feature>
<gene>
    <name evidence="11" type="primary">pstA</name>
    <name evidence="11" type="ORF">ENL91_04325</name>
</gene>
<evidence type="ECO:0000256" key="3">
    <source>
        <dbReference type="ARBA" id="ARBA00022448"/>
    </source>
</evidence>
<accession>A0A7J3V0K1</accession>
<evidence type="ECO:0000256" key="6">
    <source>
        <dbReference type="ARBA" id="ARBA00022692"/>
    </source>
</evidence>
<evidence type="ECO:0000256" key="5">
    <source>
        <dbReference type="ARBA" id="ARBA00022592"/>
    </source>
</evidence>
<dbReference type="CDD" id="cd06261">
    <property type="entry name" value="TM_PBP2"/>
    <property type="match status" value="1"/>
</dbReference>
<dbReference type="PROSITE" id="PS50928">
    <property type="entry name" value="ABC_TM1"/>
    <property type="match status" value="1"/>
</dbReference>
<comment type="similarity">
    <text evidence="2 9">Belongs to the binding-protein-dependent transport system permease family. CysTW subfamily.</text>
</comment>
<dbReference type="GO" id="GO:0035435">
    <property type="term" value="P:phosphate ion transmembrane transport"/>
    <property type="evidence" value="ECO:0007669"/>
    <property type="project" value="InterPro"/>
</dbReference>
<feature type="domain" description="ABC transmembrane type-1" evidence="10">
    <location>
        <begin position="65"/>
        <end position="268"/>
    </location>
</feature>
<feature type="transmembrane region" description="Helical" evidence="9">
    <location>
        <begin position="12"/>
        <end position="36"/>
    </location>
</feature>
<comment type="subcellular location">
    <subcellularLocation>
        <location evidence="1 9">Cell membrane</location>
        <topology evidence="1 9">Multi-pass membrane protein</topology>
    </subcellularLocation>
</comment>
<evidence type="ECO:0000256" key="1">
    <source>
        <dbReference type="ARBA" id="ARBA00004651"/>
    </source>
</evidence>
<evidence type="ECO:0000256" key="2">
    <source>
        <dbReference type="ARBA" id="ARBA00007069"/>
    </source>
</evidence>
<dbReference type="SUPFAM" id="SSF161098">
    <property type="entry name" value="MetI-like"/>
    <property type="match status" value="1"/>
</dbReference>
<feature type="transmembrane region" description="Helical" evidence="9">
    <location>
        <begin position="64"/>
        <end position="90"/>
    </location>
</feature>
<keyword evidence="7 9" id="KW-1133">Transmembrane helix</keyword>
<dbReference type="InterPro" id="IPR051408">
    <property type="entry name" value="Phosphate_transprt_permease"/>
</dbReference>
<feature type="transmembrane region" description="Helical" evidence="9">
    <location>
        <begin position="102"/>
        <end position="127"/>
    </location>
</feature>
<reference evidence="11" key="1">
    <citation type="journal article" date="2020" name="mSystems">
        <title>Genome- and Community-Level Interaction Insights into Carbon Utilization and Element Cycling Functions of Hydrothermarchaeota in Hydrothermal Sediment.</title>
        <authorList>
            <person name="Zhou Z."/>
            <person name="Liu Y."/>
            <person name="Xu W."/>
            <person name="Pan J."/>
            <person name="Luo Z.H."/>
            <person name="Li M."/>
        </authorList>
    </citation>
    <scope>NUCLEOTIDE SEQUENCE [LARGE SCALE GENOMIC DNA]</scope>
    <source>
        <strain evidence="11">SpSt-1038</strain>
    </source>
</reference>
<dbReference type="EMBL" id="DRVT01000052">
    <property type="protein sequence ID" value="HHI49379.1"/>
    <property type="molecule type" value="Genomic_DNA"/>
</dbReference>
<keyword evidence="3" id="KW-0813">Transport</keyword>
<dbReference type="Gene3D" id="1.10.3720.10">
    <property type="entry name" value="MetI-like"/>
    <property type="match status" value="1"/>
</dbReference>
<dbReference type="PANTHER" id="PTHR42922:SF1">
    <property type="entry name" value="PHOSPHATE TRANSPORT SYSTEM PERMEASE PROTEIN PSTA"/>
    <property type="match status" value="1"/>
</dbReference>
<proteinExistence type="inferred from homology"/>
<protein>
    <recommendedName>
        <fullName evidence="9">Phosphate transport system permease protein PstA</fullName>
    </recommendedName>
</protein>
<feature type="transmembrane region" description="Helical" evidence="9">
    <location>
        <begin position="250"/>
        <end position="271"/>
    </location>
</feature>
<keyword evidence="6 9" id="KW-0812">Transmembrane</keyword>
<feature type="transmembrane region" description="Helical" evidence="9">
    <location>
        <begin position="197"/>
        <end position="220"/>
    </location>
</feature>
<comment type="caution">
    <text evidence="11">The sequence shown here is derived from an EMBL/GenBank/DDBJ whole genome shotgun (WGS) entry which is preliminary data.</text>
</comment>
<dbReference type="NCBIfam" id="TIGR00974">
    <property type="entry name" value="3a0107s02c"/>
    <property type="match status" value="1"/>
</dbReference>
<keyword evidence="8 9" id="KW-0472">Membrane</keyword>
<evidence type="ECO:0000259" key="10">
    <source>
        <dbReference type="PROSITE" id="PS50928"/>
    </source>
</evidence>
<dbReference type="Pfam" id="PF00528">
    <property type="entry name" value="BPD_transp_1"/>
    <property type="match status" value="1"/>
</dbReference>
<evidence type="ECO:0000313" key="11">
    <source>
        <dbReference type="EMBL" id="HHI49379.1"/>
    </source>
</evidence>
<name>A0A7J3V0K1_9CREN</name>
<sequence>MIISRRTKEKLIIAALVALTGAAVVPLFWIIGSIVWNGISVMSLEFLTSLPAPFGSSGGGIGNAILGTLIINLFASGLGIPLGILTGIYLAEYAHDSRMGSAVRTIVESLSGVPSLVIGLFAFTLIVLSFRHYTGVAATLALGIMMIPLVAKATEESMRVVSDDLREAGMALGIPKYNITTRIVLSMAKGGVISGSLLAFARISGETAPLLFTALFSFYWPTGIDQPMATLQVLIYNYAISGFADWVAKAWGASLLLVLLVITINVAVRYLGRKKYEGA</sequence>
<dbReference type="GO" id="GO:0005886">
    <property type="term" value="C:plasma membrane"/>
    <property type="evidence" value="ECO:0007669"/>
    <property type="project" value="UniProtKB-SubCell"/>
</dbReference>
<evidence type="ECO:0000256" key="8">
    <source>
        <dbReference type="ARBA" id="ARBA00023136"/>
    </source>
</evidence>